<keyword evidence="3" id="KW-1185">Reference proteome</keyword>
<name>A0A2I0A4D0_9ASPA</name>
<feature type="region of interest" description="Disordered" evidence="1">
    <location>
        <begin position="70"/>
        <end position="90"/>
    </location>
</feature>
<dbReference type="EMBL" id="KZ452026">
    <property type="protein sequence ID" value="PKA50406.1"/>
    <property type="molecule type" value="Genomic_DNA"/>
</dbReference>
<organism evidence="2 3">
    <name type="scientific">Apostasia shenzhenica</name>
    <dbReference type="NCBI Taxonomy" id="1088818"/>
    <lineage>
        <taxon>Eukaryota</taxon>
        <taxon>Viridiplantae</taxon>
        <taxon>Streptophyta</taxon>
        <taxon>Embryophyta</taxon>
        <taxon>Tracheophyta</taxon>
        <taxon>Spermatophyta</taxon>
        <taxon>Magnoliopsida</taxon>
        <taxon>Liliopsida</taxon>
        <taxon>Asparagales</taxon>
        <taxon>Orchidaceae</taxon>
        <taxon>Apostasioideae</taxon>
        <taxon>Apostasia</taxon>
    </lineage>
</organism>
<accession>A0A2I0A4D0</accession>
<proteinExistence type="predicted"/>
<protein>
    <submittedName>
        <fullName evidence="2">Uncharacterized protein</fullName>
    </submittedName>
</protein>
<gene>
    <name evidence="2" type="ORF">AXF42_Ash013495</name>
</gene>
<dbReference type="Proteomes" id="UP000236161">
    <property type="component" value="Unassembled WGS sequence"/>
</dbReference>
<feature type="region of interest" description="Disordered" evidence="1">
    <location>
        <begin position="1"/>
        <end position="20"/>
    </location>
</feature>
<dbReference type="AlphaFoldDB" id="A0A2I0A4D0"/>
<reference evidence="2 3" key="1">
    <citation type="journal article" date="2017" name="Nature">
        <title>The Apostasia genome and the evolution of orchids.</title>
        <authorList>
            <person name="Zhang G.Q."/>
            <person name="Liu K.W."/>
            <person name="Li Z."/>
            <person name="Lohaus R."/>
            <person name="Hsiao Y.Y."/>
            <person name="Niu S.C."/>
            <person name="Wang J.Y."/>
            <person name="Lin Y.C."/>
            <person name="Xu Q."/>
            <person name="Chen L.J."/>
            <person name="Yoshida K."/>
            <person name="Fujiwara S."/>
            <person name="Wang Z.W."/>
            <person name="Zhang Y.Q."/>
            <person name="Mitsuda N."/>
            <person name="Wang M."/>
            <person name="Liu G.H."/>
            <person name="Pecoraro L."/>
            <person name="Huang H.X."/>
            <person name="Xiao X.J."/>
            <person name="Lin M."/>
            <person name="Wu X.Y."/>
            <person name="Wu W.L."/>
            <person name="Chen Y.Y."/>
            <person name="Chang S.B."/>
            <person name="Sakamoto S."/>
            <person name="Ohme-Takagi M."/>
            <person name="Yagi M."/>
            <person name="Zeng S.J."/>
            <person name="Shen C.Y."/>
            <person name="Yeh C.M."/>
            <person name="Luo Y.B."/>
            <person name="Tsai W.C."/>
            <person name="Van de Peer Y."/>
            <person name="Liu Z.J."/>
        </authorList>
    </citation>
    <scope>NUCLEOTIDE SEQUENCE [LARGE SCALE GENOMIC DNA]</scope>
    <source>
        <strain evidence="3">cv. Shenzhen</strain>
        <tissue evidence="2">Stem</tissue>
    </source>
</reference>
<evidence type="ECO:0000313" key="3">
    <source>
        <dbReference type="Proteomes" id="UP000236161"/>
    </source>
</evidence>
<evidence type="ECO:0000313" key="2">
    <source>
        <dbReference type="EMBL" id="PKA50406.1"/>
    </source>
</evidence>
<evidence type="ECO:0000256" key="1">
    <source>
        <dbReference type="SAM" id="MobiDB-lite"/>
    </source>
</evidence>
<sequence>MVSRRRCKTERPEEAGEAEVDDFDMELSVQEDVSGLHIAVDDGRIDGVEVSEVKLLELFPVCPVNQEAVVKNGPTDDPTDSDHEVLGDPPYRFYASHRRLV</sequence>